<protein>
    <submittedName>
        <fullName evidence="1">Uncharacterized protein</fullName>
    </submittedName>
</protein>
<reference evidence="1" key="1">
    <citation type="submission" date="2013-11" db="EMBL/GenBank/DDBJ databases">
        <title>The Genome Sequence of Phytophthora parasitica IAC_01/95.</title>
        <authorList>
            <consortium name="The Broad Institute Genomics Platform"/>
            <person name="Russ C."/>
            <person name="Tyler B."/>
            <person name="Panabieres F."/>
            <person name="Shan W."/>
            <person name="Tripathy S."/>
            <person name="Grunwald N."/>
            <person name="Machado M."/>
            <person name="Johnson C.S."/>
            <person name="Arredondo F."/>
            <person name="Hong C."/>
            <person name="Coffey M."/>
            <person name="Young S.K."/>
            <person name="Zeng Q."/>
            <person name="Gargeya S."/>
            <person name="Fitzgerald M."/>
            <person name="Abouelleil A."/>
            <person name="Alvarado L."/>
            <person name="Chapman S.B."/>
            <person name="Gainer-Dewar J."/>
            <person name="Goldberg J."/>
            <person name="Griggs A."/>
            <person name="Gujja S."/>
            <person name="Hansen M."/>
            <person name="Howarth C."/>
            <person name="Imamovic A."/>
            <person name="Ireland A."/>
            <person name="Larimer J."/>
            <person name="McCowan C."/>
            <person name="Murphy C."/>
            <person name="Pearson M."/>
            <person name="Poon T.W."/>
            <person name="Priest M."/>
            <person name="Roberts A."/>
            <person name="Saif S."/>
            <person name="Shea T."/>
            <person name="Sykes S."/>
            <person name="Wortman J."/>
            <person name="Nusbaum C."/>
            <person name="Birren B."/>
        </authorList>
    </citation>
    <scope>NUCLEOTIDE SEQUENCE [LARGE SCALE GENOMIC DNA]</scope>
    <source>
        <strain evidence="1">IAC_01/95</strain>
    </source>
</reference>
<accession>W2P712</accession>
<name>W2P712_PHYNI</name>
<proteinExistence type="predicted"/>
<dbReference type="EMBL" id="KI690455">
    <property type="protein sequence ID" value="ETM56606.1"/>
    <property type="molecule type" value="Genomic_DNA"/>
</dbReference>
<evidence type="ECO:0000313" key="1">
    <source>
        <dbReference type="EMBL" id="ETM56606.1"/>
    </source>
</evidence>
<sequence>MRIARPQRKVHVRYVGHDVAEAVESIDASSCLKSGQFAQLTQKWTHQRNDFKQYVHEAATGLPVDT</sequence>
<dbReference type="AlphaFoldDB" id="W2P712"/>
<dbReference type="Proteomes" id="UP000054532">
    <property type="component" value="Unassembled WGS sequence"/>
</dbReference>
<organism evidence="1">
    <name type="scientific">Phytophthora nicotianae</name>
    <name type="common">Potato buckeye rot agent</name>
    <name type="synonym">Phytophthora parasitica</name>
    <dbReference type="NCBI Taxonomy" id="4792"/>
    <lineage>
        <taxon>Eukaryota</taxon>
        <taxon>Sar</taxon>
        <taxon>Stramenopiles</taxon>
        <taxon>Oomycota</taxon>
        <taxon>Peronosporomycetes</taxon>
        <taxon>Peronosporales</taxon>
        <taxon>Peronosporaceae</taxon>
        <taxon>Phytophthora</taxon>
    </lineage>
</organism>
<gene>
    <name evidence="1" type="ORF">L914_00451</name>
</gene>